<gene>
    <name evidence="4" type="ORF">J2S59_000140</name>
</gene>
<evidence type="ECO:0000259" key="3">
    <source>
        <dbReference type="PROSITE" id="PS51746"/>
    </source>
</evidence>
<comment type="caution">
    <text evidence="4">The sequence shown here is derived from an EMBL/GenBank/DDBJ whole genome shotgun (WGS) entry which is preliminary data.</text>
</comment>
<dbReference type="PANTHER" id="PTHR43156">
    <property type="entry name" value="STAGE II SPORULATION PROTEIN E-RELATED"/>
    <property type="match status" value="1"/>
</dbReference>
<dbReference type="InterPro" id="IPR052016">
    <property type="entry name" value="Bact_Sigma-Reg"/>
</dbReference>
<evidence type="ECO:0000256" key="2">
    <source>
        <dbReference type="SAM" id="MobiDB-lite"/>
    </source>
</evidence>
<dbReference type="SUPFAM" id="SSF81606">
    <property type="entry name" value="PP2C-like"/>
    <property type="match status" value="1"/>
</dbReference>
<dbReference type="Gene3D" id="3.60.40.10">
    <property type="entry name" value="PPM-type phosphatase domain"/>
    <property type="match status" value="1"/>
</dbReference>
<dbReference type="InterPro" id="IPR036457">
    <property type="entry name" value="PPM-type-like_dom_sf"/>
</dbReference>
<dbReference type="Pfam" id="PF07228">
    <property type="entry name" value="SpoIIE"/>
    <property type="match status" value="1"/>
</dbReference>
<dbReference type="PROSITE" id="PS51746">
    <property type="entry name" value="PPM_2"/>
    <property type="match status" value="1"/>
</dbReference>
<dbReference type="SMART" id="SM00331">
    <property type="entry name" value="PP2C_SIG"/>
    <property type="match status" value="1"/>
</dbReference>
<dbReference type="EMBL" id="JAUSQM010000001">
    <property type="protein sequence ID" value="MDP9820331.1"/>
    <property type="molecule type" value="Genomic_DNA"/>
</dbReference>
<evidence type="ECO:0000313" key="4">
    <source>
        <dbReference type="EMBL" id="MDP9820331.1"/>
    </source>
</evidence>
<organism evidence="4 5">
    <name type="scientific">Nocardioides massiliensis</name>
    <dbReference type="NCBI Taxonomy" id="1325935"/>
    <lineage>
        <taxon>Bacteria</taxon>
        <taxon>Bacillati</taxon>
        <taxon>Actinomycetota</taxon>
        <taxon>Actinomycetes</taxon>
        <taxon>Propionibacteriales</taxon>
        <taxon>Nocardioidaceae</taxon>
        <taxon>Nocardioides</taxon>
    </lineage>
</organism>
<dbReference type="Proteomes" id="UP001240447">
    <property type="component" value="Unassembled WGS sequence"/>
</dbReference>
<dbReference type="InterPro" id="IPR001932">
    <property type="entry name" value="PPM-type_phosphatase-like_dom"/>
</dbReference>
<name>A0ABT9NIU3_9ACTN</name>
<dbReference type="InterPro" id="IPR029016">
    <property type="entry name" value="GAF-like_dom_sf"/>
</dbReference>
<sequence>MDAWLTRLEDGLDHLIHCSHVATPDQLSAMVAESAAMFGAGDATIFLADLQQRVLVPFDPEAGGGLHDRTPLKIDATLAGRAFQQMQRLSQSGTTPESDRAQVWLPLIDGVERVGVLGMTLPSTALADEAGMARLQRFASVTAELVVTKTAYGDSIVRVRRTQPMTLAAEVQWSLLPPLTFANHAVTVAGGLEPAYEVAGDSLDYAVDVGTAKFAVFDGMGHGIVSAQLISLVIAAYRNARRSGQSLVDTASHIEQAVNEVFRVESFATGLLCELDTANGVLTTLSAGHYAPLLLRDGRLVRELAIEPLLPLGLHSELGRSHDAAVTVEQLQPGDLLLLYTDGVVEARSPDGAFFGQERLVDLVTRNLAADLPAPETLRRVIHALLEHQAGHLDDDATLLLVEWHGPRGADGTPPPLSETGRRALDPGRQEG</sequence>
<accession>A0ABT9NIU3</accession>
<protein>
    <submittedName>
        <fullName evidence="4">Serine/threonine protein phosphatase PrpC</fullName>
    </submittedName>
</protein>
<dbReference type="RefSeq" id="WP_306824713.1">
    <property type="nucleotide sequence ID" value="NZ_JAUSQM010000001.1"/>
</dbReference>
<reference evidence="4 5" key="1">
    <citation type="submission" date="2023-07" db="EMBL/GenBank/DDBJ databases">
        <title>Sequencing the genomes of 1000 actinobacteria strains.</title>
        <authorList>
            <person name="Klenk H.-P."/>
        </authorList>
    </citation>
    <scope>NUCLEOTIDE SEQUENCE [LARGE SCALE GENOMIC DNA]</scope>
    <source>
        <strain evidence="4 5">GD13</strain>
    </source>
</reference>
<evidence type="ECO:0000313" key="5">
    <source>
        <dbReference type="Proteomes" id="UP001240447"/>
    </source>
</evidence>
<keyword evidence="1" id="KW-0378">Hydrolase</keyword>
<proteinExistence type="predicted"/>
<feature type="domain" description="PPM-type phosphatase" evidence="3">
    <location>
        <begin position="183"/>
        <end position="404"/>
    </location>
</feature>
<feature type="region of interest" description="Disordered" evidence="2">
    <location>
        <begin position="405"/>
        <end position="432"/>
    </location>
</feature>
<evidence type="ECO:0000256" key="1">
    <source>
        <dbReference type="ARBA" id="ARBA00022801"/>
    </source>
</evidence>
<dbReference type="PANTHER" id="PTHR43156:SF2">
    <property type="entry name" value="STAGE II SPORULATION PROTEIN E"/>
    <property type="match status" value="1"/>
</dbReference>
<feature type="compositionally biased region" description="Basic and acidic residues" evidence="2">
    <location>
        <begin position="420"/>
        <end position="432"/>
    </location>
</feature>
<dbReference type="Gene3D" id="3.30.450.40">
    <property type="match status" value="1"/>
</dbReference>
<keyword evidence="5" id="KW-1185">Reference proteome</keyword>